<dbReference type="SUPFAM" id="SSF117782">
    <property type="entry name" value="YbjQ-like"/>
    <property type="match status" value="1"/>
</dbReference>
<dbReference type="RefSeq" id="WP_004871328.1">
    <property type="nucleotide sequence ID" value="NZ_CP005986.1"/>
</dbReference>
<dbReference type="EMBL" id="CP005986">
    <property type="protein sequence ID" value="AIA54817.1"/>
    <property type="molecule type" value="Genomic_DNA"/>
</dbReference>
<protein>
    <recommendedName>
        <fullName evidence="4">Heavy metal-binding domain-containing protein</fullName>
    </recommendedName>
</protein>
<dbReference type="Pfam" id="PF01906">
    <property type="entry name" value="YbjQ_1"/>
    <property type="match status" value="1"/>
</dbReference>
<dbReference type="AlphaFoldDB" id="A0A059ZY51"/>
<reference evidence="2 3" key="1">
    <citation type="journal article" date="2009" name="J. Bacteriol.">
        <title>Draft genome sequence of the extremely acidophilic bacterium Acidithiobacillus caldus ATCC 51756 reveals metabolic versatility in the genus Acidithiobacillus.</title>
        <authorList>
            <person name="Valdes J."/>
            <person name="Quatrini R."/>
            <person name="Hallberg K."/>
            <person name="Dopson M."/>
            <person name="Valenzuela P.D."/>
            <person name="Holmes D.S."/>
        </authorList>
    </citation>
    <scope>NUCLEOTIDE SEQUENCE [LARGE SCALE GENOMIC DNA]</scope>
    <source>
        <strain evidence="3">ATCC 51756 / DSM 8584 / KU</strain>
    </source>
</reference>
<dbReference type="InterPro" id="IPR035439">
    <property type="entry name" value="UPF0145_dom_sf"/>
</dbReference>
<gene>
    <name evidence="2" type="ORF">Acaty_c0941</name>
</gene>
<proteinExistence type="inferred from homology"/>
<dbReference type="InterPro" id="IPR002765">
    <property type="entry name" value="UPF0145_YbjQ-like"/>
</dbReference>
<dbReference type="GeneID" id="92930969"/>
<evidence type="ECO:0000256" key="1">
    <source>
        <dbReference type="ARBA" id="ARBA00010751"/>
    </source>
</evidence>
<evidence type="ECO:0000313" key="2">
    <source>
        <dbReference type="EMBL" id="AIA54817.1"/>
    </source>
</evidence>
<accession>A0A059ZY51</accession>
<evidence type="ECO:0000313" key="3">
    <source>
        <dbReference type="Proteomes" id="UP000005522"/>
    </source>
</evidence>
<dbReference type="KEGG" id="acz:Acaty_c0941"/>
<organism evidence="2 3">
    <name type="scientific">Acidithiobacillus caldus (strain ATCC 51756 / DSM 8584 / KU)</name>
    <dbReference type="NCBI Taxonomy" id="637389"/>
    <lineage>
        <taxon>Bacteria</taxon>
        <taxon>Pseudomonadati</taxon>
        <taxon>Pseudomonadota</taxon>
        <taxon>Acidithiobacillia</taxon>
        <taxon>Acidithiobacillales</taxon>
        <taxon>Acidithiobacillaceae</taxon>
        <taxon>Acidithiobacillus</taxon>
    </lineage>
</organism>
<evidence type="ECO:0008006" key="4">
    <source>
        <dbReference type="Google" id="ProtNLM"/>
    </source>
</evidence>
<dbReference type="Proteomes" id="UP000005522">
    <property type="component" value="Chromosome"/>
</dbReference>
<dbReference type="Gene3D" id="3.30.110.70">
    <property type="entry name" value="Hypothetical protein apc22750. Chain B"/>
    <property type="match status" value="1"/>
</dbReference>
<sequence length="325" mass="36060">MSLWDRIKRGVEEAAQDAEAAVHNLGQQLAPQIKQQSAEEMQRAGEWQAALSARRLPSFVEGRLRATASRQLPWISSGSVAALLMERSHGIRPLGMVSGNCWYHFGYSWTQGHHDGWRSAVARMQLEAVAMGANAVVDVRMRVHRGESQDMDFGLVGTAVRIQDLPPAAEPAVATVPALEFVRLLEDGVVPVGISIGAYYDWYQPFLGTALDQAGQMAPFGAAFQNLEITDLSSFQENVRRRALYDLQQDGQRLGAGVLAHTHFWQVLRFAGDQDQPQRYLCRHIAIGTAVSYERQQAPRHELQPVLSLGDRPLKPFTPTVKDLV</sequence>
<name>A0A059ZY51_ACICK</name>
<comment type="similarity">
    <text evidence="1">Belongs to the UPF0145 family.</text>
</comment>
<dbReference type="HOGENOM" id="CLU_071544_0_0_6"/>
<dbReference type="eggNOG" id="COG0393">
    <property type="taxonomic scope" value="Bacteria"/>
</dbReference>